<dbReference type="EMBL" id="JADEXP010000192">
    <property type="protein sequence ID" value="MBE9068698.1"/>
    <property type="molecule type" value="Genomic_DNA"/>
</dbReference>
<feature type="region of interest" description="Disordered" evidence="1">
    <location>
        <begin position="152"/>
        <end position="190"/>
    </location>
</feature>
<feature type="region of interest" description="Disordered" evidence="1">
    <location>
        <begin position="205"/>
        <end position="234"/>
    </location>
</feature>
<evidence type="ECO:0000256" key="1">
    <source>
        <dbReference type="SAM" id="MobiDB-lite"/>
    </source>
</evidence>
<feature type="region of interest" description="Disordered" evidence="1">
    <location>
        <begin position="25"/>
        <end position="129"/>
    </location>
</feature>
<keyword evidence="3" id="KW-1185">Reference proteome</keyword>
<reference evidence="2" key="1">
    <citation type="submission" date="2020-10" db="EMBL/GenBank/DDBJ databases">
        <authorList>
            <person name="Castelo-Branco R."/>
            <person name="Eusebio N."/>
            <person name="Adriana R."/>
            <person name="Vieira A."/>
            <person name="Brugerolle De Fraissinette N."/>
            <person name="Rezende De Castro R."/>
            <person name="Schneider M.P."/>
            <person name="Vasconcelos V."/>
            <person name="Leao P.N."/>
        </authorList>
    </citation>
    <scope>NUCLEOTIDE SEQUENCE</scope>
    <source>
        <strain evidence="2">LEGE 11479</strain>
    </source>
</reference>
<organism evidence="2 3">
    <name type="scientific">Leptolyngbya cf. ectocarpi LEGE 11479</name>
    <dbReference type="NCBI Taxonomy" id="1828722"/>
    <lineage>
        <taxon>Bacteria</taxon>
        <taxon>Bacillati</taxon>
        <taxon>Cyanobacteriota</taxon>
        <taxon>Cyanophyceae</taxon>
        <taxon>Leptolyngbyales</taxon>
        <taxon>Leptolyngbyaceae</taxon>
        <taxon>Leptolyngbya group</taxon>
        <taxon>Leptolyngbya</taxon>
    </lineage>
</organism>
<proteinExistence type="predicted"/>
<gene>
    <name evidence="2" type="ORF">IQ260_18795</name>
</gene>
<dbReference type="AlphaFoldDB" id="A0A928ZWE1"/>
<name>A0A928ZWE1_LEPEC</name>
<comment type="caution">
    <text evidence="2">The sequence shown here is derived from an EMBL/GenBank/DDBJ whole genome shotgun (WGS) entry which is preliminary data.</text>
</comment>
<feature type="compositionally biased region" description="Low complexity" evidence="1">
    <location>
        <begin position="98"/>
        <end position="113"/>
    </location>
</feature>
<dbReference type="RefSeq" id="WP_193994634.1">
    <property type="nucleotide sequence ID" value="NZ_JADEXP010000192.1"/>
</dbReference>
<protein>
    <submittedName>
        <fullName evidence="2">Porin</fullName>
    </submittedName>
</protein>
<evidence type="ECO:0000313" key="2">
    <source>
        <dbReference type="EMBL" id="MBE9068698.1"/>
    </source>
</evidence>
<dbReference type="Proteomes" id="UP000615026">
    <property type="component" value="Unassembled WGS sequence"/>
</dbReference>
<dbReference type="SUPFAM" id="SSF56935">
    <property type="entry name" value="Porins"/>
    <property type="match status" value="1"/>
</dbReference>
<accession>A0A928ZWE1</accession>
<evidence type="ECO:0000313" key="3">
    <source>
        <dbReference type="Proteomes" id="UP000615026"/>
    </source>
</evidence>
<sequence>MRVPFVAFCTLAACVSQDYANPAQAQELPEADSPNAAVPDAPFSDQEELVAPVPSLNPEAPATARFSSASARLKAPEAAAVPNTPDRFENQPLANPDASSQALTSQSSSHSTTEILVKTEPQESQVEPTRLSCLEDNNQTTTDLSLVVSAVPESTLEETSESTASGQPAQTSKDASECGSTVLEPETSLSPILVADISQVTVDKLDDEPEPDSIETTPENTEPEPTVLSPLERPPGRLFNLETANQLPDEALQLSVGTHQTLPDSAPGTGDQLYYGSIDWGATDDLQLSLAYQNFDDSPADPINGVSPNITLESVAPSIKYRVLETESLALGVQGSVEYFSFASDLFNSDDEGGDAVIGSVHVPLTYTASPELQFHLTPGVSFFPDDINDIEFYDTIFSVGTGASWQPSERWLAYGTVNLPIGPGGNTIDNDQSISRQPVWTVGTRYNVTPRTGVDVYATNGFGVTPATGILSFPPDGDNLLVGVQLNYTPDNGLGYRSSYRNTPPAPLSERDRQLQLDGLTLTSANTLEPGTVAFNAGAGTDGNYSVGLAYSPDEALQVEAILEEFAEDDSVDPADTAGDDLKYMVGARLQLLDQHQGDPVSLAARILGGRDTASGQQVGTIFVDVPVTFQANSRTALFLNPRLAAFGNESNVGIGLGVNHEVARGLQLIGEVTPVFDGDRTVWAVGTRYSLPKAAVSLDLYATNAVGRNGLGTVVGQSEARFGVGFNWMIGR</sequence>
<feature type="compositionally biased region" description="Low complexity" evidence="1">
    <location>
        <begin position="215"/>
        <end position="226"/>
    </location>
</feature>